<evidence type="ECO:0000313" key="3">
    <source>
        <dbReference type="Proteomes" id="UP001420932"/>
    </source>
</evidence>
<reference evidence="2 3" key="1">
    <citation type="submission" date="2024-01" db="EMBL/GenBank/DDBJ databases">
        <title>Genome assemblies of Stephania.</title>
        <authorList>
            <person name="Yang L."/>
        </authorList>
    </citation>
    <scope>NUCLEOTIDE SEQUENCE [LARGE SCALE GENOMIC DNA]</scope>
    <source>
        <strain evidence="2">YNDBR</strain>
        <tissue evidence="2">Leaf</tissue>
    </source>
</reference>
<feature type="region of interest" description="Disordered" evidence="1">
    <location>
        <begin position="101"/>
        <end position="247"/>
    </location>
</feature>
<organism evidence="2 3">
    <name type="scientific">Stephania yunnanensis</name>
    <dbReference type="NCBI Taxonomy" id="152371"/>
    <lineage>
        <taxon>Eukaryota</taxon>
        <taxon>Viridiplantae</taxon>
        <taxon>Streptophyta</taxon>
        <taxon>Embryophyta</taxon>
        <taxon>Tracheophyta</taxon>
        <taxon>Spermatophyta</taxon>
        <taxon>Magnoliopsida</taxon>
        <taxon>Ranunculales</taxon>
        <taxon>Menispermaceae</taxon>
        <taxon>Menispermoideae</taxon>
        <taxon>Cissampelideae</taxon>
        <taxon>Stephania</taxon>
    </lineage>
</organism>
<feature type="compositionally biased region" description="Basic and acidic residues" evidence="1">
    <location>
        <begin position="131"/>
        <end position="143"/>
    </location>
</feature>
<comment type="caution">
    <text evidence="2">The sequence shown here is derived from an EMBL/GenBank/DDBJ whole genome shotgun (WGS) entry which is preliminary data.</text>
</comment>
<dbReference type="AlphaFoldDB" id="A0AAP0KH26"/>
<keyword evidence="3" id="KW-1185">Reference proteome</keyword>
<feature type="compositionally biased region" description="Low complexity" evidence="1">
    <location>
        <begin position="199"/>
        <end position="212"/>
    </location>
</feature>
<evidence type="ECO:0000256" key="1">
    <source>
        <dbReference type="SAM" id="MobiDB-lite"/>
    </source>
</evidence>
<protein>
    <submittedName>
        <fullName evidence="2">Uncharacterized protein</fullName>
    </submittedName>
</protein>
<feature type="compositionally biased region" description="Low complexity" evidence="1">
    <location>
        <begin position="223"/>
        <end position="235"/>
    </location>
</feature>
<feature type="compositionally biased region" description="Low complexity" evidence="1">
    <location>
        <begin position="146"/>
        <end position="160"/>
    </location>
</feature>
<dbReference type="EMBL" id="JBBNAF010000004">
    <property type="protein sequence ID" value="KAK9151593.1"/>
    <property type="molecule type" value="Genomic_DNA"/>
</dbReference>
<gene>
    <name evidence="2" type="ORF">Syun_009902</name>
</gene>
<name>A0AAP0KH26_9MAGN</name>
<sequence length="275" mass="29037">MAVDPPRDACSSNSRAFRVESGAIFRATLLALNMYAGNMSSSTDQKLDRLLSLMEHFFSSCEVQVNLDMDSAYSYNYGRYEDSHYYNVNGVGGGISCSTNDTRNSVKEKPKATSGCGGERLDPTASGGEVSDERSAVAEEWRGARRTAGLGRAMVRSDVAGRSRRSGRARASTARVGRAGRSAQHASPPRKRGRRARASELSPAAAAQGAQAEQREYARRGTQRASAARSAAASRRGGGGVRAGAARVRARGSEAAPTTVPAAMTTAKVVVAGLR</sequence>
<evidence type="ECO:0000313" key="2">
    <source>
        <dbReference type="EMBL" id="KAK9151593.1"/>
    </source>
</evidence>
<proteinExistence type="predicted"/>
<accession>A0AAP0KH26</accession>
<feature type="compositionally biased region" description="Low complexity" evidence="1">
    <location>
        <begin position="169"/>
        <end position="183"/>
    </location>
</feature>
<dbReference type="Proteomes" id="UP001420932">
    <property type="component" value="Unassembled WGS sequence"/>
</dbReference>